<sequence length="232" mass="25744">MDTFNSQGFSNLNISNLLNNELQFSGSFETGNYPDEWYYRKGMSLENITREICNAWKSGRVVLDKEIGRIASELGGWIGSRVAQDDIWMKPSGGGKEISYHTDCAYIPWPEVTCWIALDDVSPENGTLEIVSGSHLWTRYKDDLDTNAFHAPSNDYRGGLISAASAEGIDASDIPNLIHKVNLKAGGCSFHNGNAWHGSGKNESPNWRRSLAIHFIPSDSSFRGDVGYIYGR</sequence>
<dbReference type="SUPFAM" id="SSF51197">
    <property type="entry name" value="Clavaminate synthase-like"/>
    <property type="match status" value="1"/>
</dbReference>
<dbReference type="PANTHER" id="PTHR20883:SF15">
    <property type="entry name" value="PHYTANOYL-COA DIOXYGENASE DOMAIN-CONTAINING PROTEIN 1"/>
    <property type="match status" value="1"/>
</dbReference>
<comment type="caution">
    <text evidence="4">The sequence shown here is derived from an EMBL/GenBank/DDBJ whole genome shotgun (WGS) entry which is preliminary data.</text>
</comment>
<evidence type="ECO:0000256" key="3">
    <source>
        <dbReference type="ARBA" id="ARBA00023004"/>
    </source>
</evidence>
<dbReference type="InterPro" id="IPR008775">
    <property type="entry name" value="Phytyl_CoA_dOase-like"/>
</dbReference>
<proteinExistence type="predicted"/>
<dbReference type="PANTHER" id="PTHR20883">
    <property type="entry name" value="PHYTANOYL-COA DIOXYGENASE DOMAIN CONTAINING 1"/>
    <property type="match status" value="1"/>
</dbReference>
<gene>
    <name evidence="4" type="ORF">PROFUN_07775</name>
</gene>
<dbReference type="EMBL" id="MDYQ01000337">
    <property type="protein sequence ID" value="PRP76253.1"/>
    <property type="molecule type" value="Genomic_DNA"/>
</dbReference>
<dbReference type="GO" id="GO:0046872">
    <property type="term" value="F:metal ion binding"/>
    <property type="evidence" value="ECO:0007669"/>
    <property type="project" value="UniProtKB-KW"/>
</dbReference>
<keyword evidence="3" id="KW-0408">Iron</keyword>
<evidence type="ECO:0000313" key="5">
    <source>
        <dbReference type="Proteomes" id="UP000241769"/>
    </source>
</evidence>
<keyword evidence="2" id="KW-0479">Metal-binding</keyword>
<dbReference type="Pfam" id="PF05721">
    <property type="entry name" value="PhyH"/>
    <property type="match status" value="1"/>
</dbReference>
<evidence type="ECO:0000256" key="1">
    <source>
        <dbReference type="ARBA" id="ARBA00001962"/>
    </source>
</evidence>
<dbReference type="InParanoid" id="A0A2P6MX45"/>
<accession>A0A2P6MX45</accession>
<evidence type="ECO:0000256" key="2">
    <source>
        <dbReference type="ARBA" id="ARBA00022723"/>
    </source>
</evidence>
<dbReference type="Gene3D" id="2.60.120.620">
    <property type="entry name" value="q2cbj1_9rhob like domain"/>
    <property type="match status" value="1"/>
</dbReference>
<keyword evidence="5" id="KW-1185">Reference proteome</keyword>
<dbReference type="AlphaFoldDB" id="A0A2P6MX45"/>
<dbReference type="OrthoDB" id="15830at2759"/>
<dbReference type="Proteomes" id="UP000241769">
    <property type="component" value="Unassembled WGS sequence"/>
</dbReference>
<comment type="cofactor">
    <cofactor evidence="1">
        <name>Fe cation</name>
        <dbReference type="ChEBI" id="CHEBI:24875"/>
    </cofactor>
</comment>
<dbReference type="STRING" id="1890364.A0A2P6MX45"/>
<reference evidence="4 5" key="1">
    <citation type="journal article" date="2018" name="Genome Biol. Evol.">
        <title>Multiple Roots of Fruiting Body Formation in Amoebozoa.</title>
        <authorList>
            <person name="Hillmann F."/>
            <person name="Forbes G."/>
            <person name="Novohradska S."/>
            <person name="Ferling I."/>
            <person name="Riege K."/>
            <person name="Groth M."/>
            <person name="Westermann M."/>
            <person name="Marz M."/>
            <person name="Spaller T."/>
            <person name="Winckler T."/>
            <person name="Schaap P."/>
            <person name="Glockner G."/>
        </authorList>
    </citation>
    <scope>NUCLEOTIDE SEQUENCE [LARGE SCALE GENOMIC DNA]</scope>
    <source>
        <strain evidence="4 5">Jena</strain>
    </source>
</reference>
<organism evidence="4 5">
    <name type="scientific">Planoprotostelium fungivorum</name>
    <dbReference type="NCBI Taxonomy" id="1890364"/>
    <lineage>
        <taxon>Eukaryota</taxon>
        <taxon>Amoebozoa</taxon>
        <taxon>Evosea</taxon>
        <taxon>Variosea</taxon>
        <taxon>Cavosteliida</taxon>
        <taxon>Cavosteliaceae</taxon>
        <taxon>Planoprotostelium</taxon>
    </lineage>
</organism>
<evidence type="ECO:0000313" key="4">
    <source>
        <dbReference type="EMBL" id="PRP76253.1"/>
    </source>
</evidence>
<protein>
    <submittedName>
        <fullName evidence="4">Protein involved in biosynthesis of mitomycin antibiotics/polyketide fumonisin</fullName>
    </submittedName>
</protein>
<dbReference type="FunCoup" id="A0A2P6MX45">
    <property type="interactions" value="8"/>
</dbReference>
<name>A0A2P6MX45_9EUKA</name>